<evidence type="ECO:0000256" key="4">
    <source>
        <dbReference type="ARBA" id="ARBA00023136"/>
    </source>
</evidence>
<reference evidence="6 7" key="1">
    <citation type="submission" date="2014-04" db="EMBL/GenBank/DDBJ databases">
        <authorList>
            <consortium name="DOE Joint Genome Institute"/>
            <person name="Kuo A."/>
            <person name="Kohler A."/>
            <person name="Nagy L.G."/>
            <person name="Floudas D."/>
            <person name="Copeland A."/>
            <person name="Barry K.W."/>
            <person name="Cichocki N."/>
            <person name="Veneault-Fourrey C."/>
            <person name="LaButti K."/>
            <person name="Lindquist E.A."/>
            <person name="Lipzen A."/>
            <person name="Lundell T."/>
            <person name="Morin E."/>
            <person name="Murat C."/>
            <person name="Sun H."/>
            <person name="Tunlid A."/>
            <person name="Henrissat B."/>
            <person name="Grigoriev I.V."/>
            <person name="Hibbett D.S."/>
            <person name="Martin F."/>
            <person name="Nordberg H.P."/>
            <person name="Cantor M.N."/>
            <person name="Hua S.X."/>
        </authorList>
    </citation>
    <scope>NUCLEOTIDE SEQUENCE [LARGE SCALE GENOMIC DNA]</scope>
    <source>
        <strain evidence="6 7">Foug A</strain>
    </source>
</reference>
<feature type="region of interest" description="Disordered" evidence="5">
    <location>
        <begin position="34"/>
        <end position="100"/>
    </location>
</feature>
<keyword evidence="7" id="KW-1185">Reference proteome</keyword>
<proteinExistence type="predicted"/>
<evidence type="ECO:0000313" key="6">
    <source>
        <dbReference type="EMBL" id="KIM69596.1"/>
    </source>
</evidence>
<dbReference type="EMBL" id="KN822006">
    <property type="protein sequence ID" value="KIM69596.1"/>
    <property type="molecule type" value="Genomic_DNA"/>
</dbReference>
<keyword evidence="2" id="KW-0812">Transmembrane</keyword>
<dbReference type="InParanoid" id="A0A0C3EP74"/>
<gene>
    <name evidence="6" type="ORF">SCLCIDRAFT_713871</name>
</gene>
<dbReference type="STRING" id="1036808.A0A0C3EP74"/>
<accession>A0A0C3EP74</accession>
<dbReference type="OrthoDB" id="68611at2759"/>
<dbReference type="AlphaFoldDB" id="A0A0C3EP74"/>
<evidence type="ECO:0000256" key="3">
    <source>
        <dbReference type="ARBA" id="ARBA00022989"/>
    </source>
</evidence>
<dbReference type="HOGENOM" id="CLU_987510_0_0_1"/>
<name>A0A0C3EP74_9AGAM</name>
<dbReference type="Proteomes" id="UP000053989">
    <property type="component" value="Unassembled WGS sequence"/>
</dbReference>
<comment type="subcellular location">
    <subcellularLocation>
        <location evidence="1">Membrane</location>
        <topology evidence="1">Multi-pass membrane protein</topology>
    </subcellularLocation>
</comment>
<dbReference type="PANTHER" id="PTHR47804">
    <property type="entry name" value="60S RIBOSOMAL PROTEIN L19"/>
    <property type="match status" value="1"/>
</dbReference>
<reference evidence="7" key="2">
    <citation type="submission" date="2015-01" db="EMBL/GenBank/DDBJ databases">
        <title>Evolutionary Origins and Diversification of the Mycorrhizal Mutualists.</title>
        <authorList>
            <consortium name="DOE Joint Genome Institute"/>
            <consortium name="Mycorrhizal Genomics Consortium"/>
            <person name="Kohler A."/>
            <person name="Kuo A."/>
            <person name="Nagy L.G."/>
            <person name="Floudas D."/>
            <person name="Copeland A."/>
            <person name="Barry K.W."/>
            <person name="Cichocki N."/>
            <person name="Veneault-Fourrey C."/>
            <person name="LaButti K."/>
            <person name="Lindquist E.A."/>
            <person name="Lipzen A."/>
            <person name="Lundell T."/>
            <person name="Morin E."/>
            <person name="Murat C."/>
            <person name="Riley R."/>
            <person name="Ohm R."/>
            <person name="Sun H."/>
            <person name="Tunlid A."/>
            <person name="Henrissat B."/>
            <person name="Grigoriev I.V."/>
            <person name="Hibbett D.S."/>
            <person name="Martin F."/>
        </authorList>
    </citation>
    <scope>NUCLEOTIDE SEQUENCE [LARGE SCALE GENOMIC DNA]</scope>
    <source>
        <strain evidence="7">Foug A</strain>
    </source>
</reference>
<keyword evidence="4" id="KW-0472">Membrane</keyword>
<keyword evidence="3" id="KW-1133">Transmembrane helix</keyword>
<dbReference type="PANTHER" id="PTHR47804:SF1">
    <property type="entry name" value="DUF2421 DOMAIN-CONTAINING PROTEIN"/>
    <property type="match status" value="1"/>
</dbReference>
<evidence type="ECO:0000256" key="1">
    <source>
        <dbReference type="ARBA" id="ARBA00004141"/>
    </source>
</evidence>
<sequence>MSSRAETVNGDCSPVISTHSDSALISSSFFVGSPDALGTQNEGEPRTPRTMPTLGSTPRSRPAIERSLSYHYQRRTSSSATGQLSPHPGGLSIPTPSRPGIHHQQWSLFGQLMEHEGQTSPVSYTPRRSRFSRQPSWSSSAFQSSIRARTSEPLVVDNTSDIEPEDIDSPAIPTTQTNSPLPTLPVLWKNILKCSVAYFFASLFTLHPYLSNFFGDLTSYGSGYSGPSPTGHMIATISVYYNPAKTIGGMVEADTFCFIGWLYSAYVCLTGLAVETYVQLSV</sequence>
<dbReference type="InterPro" id="IPR052430">
    <property type="entry name" value="IVT-Associated"/>
</dbReference>
<evidence type="ECO:0000256" key="2">
    <source>
        <dbReference type="ARBA" id="ARBA00022692"/>
    </source>
</evidence>
<dbReference type="GO" id="GO:0016020">
    <property type="term" value="C:membrane"/>
    <property type="evidence" value="ECO:0007669"/>
    <property type="project" value="UniProtKB-SubCell"/>
</dbReference>
<evidence type="ECO:0000313" key="7">
    <source>
        <dbReference type="Proteomes" id="UP000053989"/>
    </source>
</evidence>
<evidence type="ECO:0000256" key="5">
    <source>
        <dbReference type="SAM" id="MobiDB-lite"/>
    </source>
</evidence>
<organism evidence="6 7">
    <name type="scientific">Scleroderma citrinum Foug A</name>
    <dbReference type="NCBI Taxonomy" id="1036808"/>
    <lineage>
        <taxon>Eukaryota</taxon>
        <taxon>Fungi</taxon>
        <taxon>Dikarya</taxon>
        <taxon>Basidiomycota</taxon>
        <taxon>Agaricomycotina</taxon>
        <taxon>Agaricomycetes</taxon>
        <taxon>Agaricomycetidae</taxon>
        <taxon>Boletales</taxon>
        <taxon>Sclerodermatineae</taxon>
        <taxon>Sclerodermataceae</taxon>
        <taxon>Scleroderma</taxon>
    </lineage>
</organism>
<protein>
    <submittedName>
        <fullName evidence="6">Uncharacterized protein</fullName>
    </submittedName>
</protein>
<feature type="compositionally biased region" description="Polar residues" evidence="5">
    <location>
        <begin position="75"/>
        <end position="84"/>
    </location>
</feature>